<organism evidence="1 2">
    <name type="scientific">Orbus sasakiae</name>
    <dbReference type="NCBI Taxonomy" id="1078475"/>
    <lineage>
        <taxon>Bacteria</taxon>
        <taxon>Pseudomonadati</taxon>
        <taxon>Pseudomonadota</taxon>
        <taxon>Gammaproteobacteria</taxon>
        <taxon>Orbales</taxon>
        <taxon>Orbaceae</taxon>
        <taxon>Orbus</taxon>
    </lineage>
</organism>
<accession>A0ABP9NA96</accession>
<proteinExistence type="predicted"/>
<sequence length="197" mass="22807">MIKNPIHLRLEKLSNWQLKLFMVCLCERMYPNFALYCEQVDSSDYQTFKSILDLNWESLLVKNAKINFDSQLEKLEEIIPIVDENSPYSVYPAMDACEALSELIHSYLSGEQLAEHAINISQISLKTIIELDAAKTGDNLTESQIKEFQPVLDELDIQWEIYRLLKDEITLNFELIKGLKSDLREEQISNIGVFLSN</sequence>
<gene>
    <name evidence="1" type="ORF">GCM10023211_20750</name>
</gene>
<dbReference type="Gene3D" id="1.20.1590.10">
    <property type="entry name" value="YP_001051499.1 domain like"/>
    <property type="match status" value="1"/>
</dbReference>
<dbReference type="EMBL" id="BAABHY010000005">
    <property type="protein sequence ID" value="GAA5113093.1"/>
    <property type="molecule type" value="Genomic_DNA"/>
</dbReference>
<evidence type="ECO:0000313" key="2">
    <source>
        <dbReference type="Proteomes" id="UP001500171"/>
    </source>
</evidence>
<evidence type="ECO:0000313" key="1">
    <source>
        <dbReference type="EMBL" id="GAA5113093.1"/>
    </source>
</evidence>
<protein>
    <submittedName>
        <fullName evidence="1">YjaG family protein</fullName>
    </submittedName>
</protein>
<reference evidence="2" key="1">
    <citation type="journal article" date="2019" name="Int. J. Syst. Evol. Microbiol.">
        <title>The Global Catalogue of Microorganisms (GCM) 10K type strain sequencing project: providing services to taxonomists for standard genome sequencing and annotation.</title>
        <authorList>
            <consortium name="The Broad Institute Genomics Platform"/>
            <consortium name="The Broad Institute Genome Sequencing Center for Infectious Disease"/>
            <person name="Wu L."/>
            <person name="Ma J."/>
        </authorList>
    </citation>
    <scope>NUCLEOTIDE SEQUENCE [LARGE SCALE GENOMIC DNA]</scope>
    <source>
        <strain evidence="2">JCM 18050</strain>
    </source>
</reference>
<dbReference type="RefSeq" id="WP_345491909.1">
    <property type="nucleotide sequence ID" value="NZ_BAABHY010000005.1"/>
</dbReference>
<dbReference type="InterPro" id="IPR023381">
    <property type="entry name" value="YP001051499.1-like_dom_sf"/>
</dbReference>
<dbReference type="Proteomes" id="UP001500171">
    <property type="component" value="Unassembled WGS sequence"/>
</dbReference>
<dbReference type="Pfam" id="PF04222">
    <property type="entry name" value="DUF416"/>
    <property type="match status" value="1"/>
</dbReference>
<dbReference type="InterPro" id="IPR007338">
    <property type="entry name" value="DUF416"/>
</dbReference>
<keyword evidence="2" id="KW-1185">Reference proteome</keyword>
<comment type="caution">
    <text evidence="1">The sequence shown here is derived from an EMBL/GenBank/DDBJ whole genome shotgun (WGS) entry which is preliminary data.</text>
</comment>
<name>A0ABP9NA96_9GAMM</name>